<comment type="caution">
    <text evidence="2">The sequence shown here is derived from an EMBL/GenBank/DDBJ whole genome shotgun (WGS) entry which is preliminary data.</text>
</comment>
<organism evidence="2 3">
    <name type="scientific">Cladophialophora carrionii</name>
    <dbReference type="NCBI Taxonomy" id="86049"/>
    <lineage>
        <taxon>Eukaryota</taxon>
        <taxon>Fungi</taxon>
        <taxon>Dikarya</taxon>
        <taxon>Ascomycota</taxon>
        <taxon>Pezizomycotina</taxon>
        <taxon>Eurotiomycetes</taxon>
        <taxon>Chaetothyriomycetidae</taxon>
        <taxon>Chaetothyriales</taxon>
        <taxon>Herpotrichiellaceae</taxon>
        <taxon>Cladophialophora</taxon>
    </lineage>
</organism>
<feature type="compositionally biased region" description="Polar residues" evidence="1">
    <location>
        <begin position="234"/>
        <end position="243"/>
    </location>
</feature>
<name>A0A1C1D066_9EURO</name>
<dbReference type="VEuPathDB" id="FungiDB:CLCR_00313"/>
<feature type="compositionally biased region" description="Basic and acidic residues" evidence="1">
    <location>
        <begin position="255"/>
        <end position="267"/>
    </location>
</feature>
<dbReference type="AlphaFoldDB" id="A0A1C1D066"/>
<feature type="compositionally biased region" description="Gly residues" evidence="1">
    <location>
        <begin position="131"/>
        <end position="143"/>
    </location>
</feature>
<proteinExistence type="predicted"/>
<accession>A0A1C1D066</accession>
<dbReference type="eggNOG" id="ENOG502SRFI">
    <property type="taxonomic scope" value="Eukaryota"/>
</dbReference>
<feature type="compositionally biased region" description="Polar residues" evidence="1">
    <location>
        <begin position="148"/>
        <end position="166"/>
    </location>
</feature>
<feature type="region of interest" description="Disordered" evidence="1">
    <location>
        <begin position="56"/>
        <end position="305"/>
    </location>
</feature>
<dbReference type="EMBL" id="LGRB01000005">
    <property type="protein sequence ID" value="OCT54203.1"/>
    <property type="molecule type" value="Genomic_DNA"/>
</dbReference>
<dbReference type="Proteomes" id="UP000094526">
    <property type="component" value="Unassembled WGS sequence"/>
</dbReference>
<feature type="compositionally biased region" description="Polar residues" evidence="1">
    <location>
        <begin position="56"/>
        <end position="67"/>
    </location>
</feature>
<evidence type="ECO:0000313" key="2">
    <source>
        <dbReference type="EMBL" id="OCT54203.1"/>
    </source>
</evidence>
<evidence type="ECO:0000313" key="3">
    <source>
        <dbReference type="Proteomes" id="UP000094526"/>
    </source>
</evidence>
<gene>
    <name evidence="2" type="ORF">CLCR_00313</name>
</gene>
<keyword evidence="3" id="KW-1185">Reference proteome</keyword>
<feature type="compositionally biased region" description="Gly residues" evidence="1">
    <location>
        <begin position="176"/>
        <end position="188"/>
    </location>
</feature>
<feature type="compositionally biased region" description="Polar residues" evidence="1">
    <location>
        <begin position="209"/>
        <end position="220"/>
    </location>
</feature>
<dbReference type="VEuPathDB" id="FungiDB:G647_09448"/>
<sequence>MSFTANPRAPKPEDVGIAQEPTGAVAADSLAAESLQNKGAFAENTNAAALGVKGNQSTLNNADTSGATALPPATDGSYREKKDALGQGADVKGVTGLKYPEGAGKAQFDGHHSGQGAYSGGGSSAFNQTGAGTGPGSSTGGPAGSSDFGASTMSSSAGGPDQSQIRSGDAATKGTSGTGGGAGSGSGSSGPAASQGIRPHVDAAPGYVTNVTGQAMSDSTFKPKGANLEDADQSESIPKTKTFTGAIGTVNDPGRLAEREFEGRNEDPVGELGQAGTEGGRSRQKGEESQAGEAGQYGVLQTERA</sequence>
<dbReference type="OrthoDB" id="5383057at2759"/>
<reference evidence="3" key="1">
    <citation type="submission" date="2015-07" db="EMBL/GenBank/DDBJ databases">
        <authorList>
            <person name="Teixeira M.M."/>
            <person name="Souza R.C."/>
            <person name="Almeida L.G."/>
            <person name="Vicente V.A."/>
            <person name="de Hoog S."/>
            <person name="Bocca A.L."/>
            <person name="de Almeida S.R."/>
            <person name="Vasconcelos A.T."/>
            <person name="Felipe M.S."/>
        </authorList>
    </citation>
    <scope>NUCLEOTIDE SEQUENCE [LARGE SCALE GENOMIC DNA]</scope>
    <source>
        <strain evidence="3">KSF</strain>
    </source>
</reference>
<protein>
    <submittedName>
        <fullName evidence="2">Uncharacterized protein</fullName>
    </submittedName>
</protein>
<evidence type="ECO:0000256" key="1">
    <source>
        <dbReference type="SAM" id="MobiDB-lite"/>
    </source>
</evidence>
<feature type="region of interest" description="Disordered" evidence="1">
    <location>
        <begin position="1"/>
        <end position="22"/>
    </location>
</feature>